<accession>A0ACC3CEP6</accession>
<gene>
    <name evidence="1" type="ORF">I4F81_011133</name>
</gene>
<name>A0ACC3CEP6_PYRYE</name>
<protein>
    <submittedName>
        <fullName evidence="1">Uncharacterized protein</fullName>
    </submittedName>
</protein>
<reference evidence="1" key="1">
    <citation type="submission" date="2019-11" db="EMBL/GenBank/DDBJ databases">
        <title>Nori genome reveals adaptations in red seaweeds to the harsh intertidal environment.</title>
        <authorList>
            <person name="Wang D."/>
            <person name="Mao Y."/>
        </authorList>
    </citation>
    <scope>NUCLEOTIDE SEQUENCE</scope>
    <source>
        <tissue evidence="1">Gametophyte</tissue>
    </source>
</reference>
<dbReference type="Proteomes" id="UP000798662">
    <property type="component" value="Chromosome 3"/>
</dbReference>
<sequence length="1430" mass="145224">MQPFGMAAAAAAAVVAAAAAVTPRRRPPPAQTPSSPSQLLPPGRARPRPANAAGHWRRRRQRQRWAGGRGGPAVCVGWTLLALLSAAVVAAAGVTAAAGSAGGVATVAAAAADRWVGAAGGGGAPAGVPLSGRLSIPSSVAAARGRALGSPVAGRAAAVVPPAAPALRVVRKERGRAPTATPAAAAADDADAAAAAAANGTADGGLATADGGGDAEGEGNTLKRLFEGTTMSSGLSVVVMINLVIAAAGLLIYRYLFFRSCLLTEDELRLLSEAPGAHRRYRSTAAYTPLDTALVRSGPPPHRWCGFSRWASQGDTGLGRDAVVYLLFQRLCLALCVVCGSVAGVTLLPAYWFGGALMPSATAGAAAGAPSVAGRGGVNASVPSVRGFYAAAAASSAAAGRVALAELPAFRLVAHGGALPGGRQGGTGPPRSTAAAADVSTLRARVAAAQEDPDVAAAAVAATAAGDAGDSGDAGSTGGSGTTVGAPAGTAGRGRNDSAAAEAGRVRAWLEAVSAFFRSDRGLFERLTSHNLAKHSLALYLQVPVAAVVAAAVCFLFCVTHAAAAGDGHSMRAWLSPPPQLPLSPTTSMGAPGGAATAVAAASGGRGRSGRLHAAAVAGHWTLLLRGLPADANTTEELKRRLSARYPDCIGRVELLYRGHVSEARLLRRKEAFQHRLEHLRSGLPDGGGTGVDVERLVPELEAQLAAVEAELDAFRRAPDADFAGCAFVTALNPATAAAMLEDFPRRGERLRRAVGAALTRTVVPFFRSTASRPGSGGGVSTTGYFTELPREAAVAAGGHTAATLSGAWRNGGGVGDRPTGPAFVLNDSPRGGSVPPLGGSSAPSTPTRSSPTPYPFPFDDLAGVRAERAPRSSDIIWANVSMPFWQRTIRSVSVQGIVFAMLILFTSPVAVLTAVRQMCTNAVLLSDPRALLSGSGGANESTLVSPATAAAPSADDAVALSQALLALFPNWITHSAVVRSLLLAYLPVVLLALVFAIVPSVLRATVALEGYPTHSAQEMSVFRKTSFYYVCNAVVLPSLALDTASSFLTMLYERSGRGENVVQALPILERLFSGDIAFFLCSYLVQLALSGSIFWLLQLPANTMAAWRRYRALTPLEAAEAKCKGAFDFPRHYAYNVTVMSMCLLFGCVAPLIWSFAVLYFVAKHAVDSFNLRYVFSRTHIDGALPRSSANFLLLWTVISVLTLAVIFYLEGSPIAAAMLVATAAAAVVFCLSASEVVGERLLPLVGRARGHLLLAIRRRVHSADAAAGRGGAADGGGGAGTAAAAAAGSIRGVSPSAAPYAPATDLYGGALPPVGGSAVLPASPPARPAVAASGALPPRRGLDGSSSSGGVGGGGRRLSGGGGDGGGGGGYYGGGPDDDDDDDGGCSSAPSSDSDLGSDEESHLTRRSSHAYGTVRGREGDGRGRGFR</sequence>
<keyword evidence="2" id="KW-1185">Reference proteome</keyword>
<evidence type="ECO:0000313" key="1">
    <source>
        <dbReference type="EMBL" id="KAK1868649.1"/>
    </source>
</evidence>
<organism evidence="1 2">
    <name type="scientific">Pyropia yezoensis</name>
    <name type="common">Susabi-nori</name>
    <name type="synonym">Porphyra yezoensis</name>
    <dbReference type="NCBI Taxonomy" id="2788"/>
    <lineage>
        <taxon>Eukaryota</taxon>
        <taxon>Rhodophyta</taxon>
        <taxon>Bangiophyceae</taxon>
        <taxon>Bangiales</taxon>
        <taxon>Bangiaceae</taxon>
        <taxon>Pyropia</taxon>
    </lineage>
</organism>
<dbReference type="EMBL" id="CM020620">
    <property type="protein sequence ID" value="KAK1868649.1"/>
    <property type="molecule type" value="Genomic_DNA"/>
</dbReference>
<comment type="caution">
    <text evidence="1">The sequence shown here is derived from an EMBL/GenBank/DDBJ whole genome shotgun (WGS) entry which is preliminary data.</text>
</comment>
<proteinExistence type="predicted"/>
<evidence type="ECO:0000313" key="2">
    <source>
        <dbReference type="Proteomes" id="UP000798662"/>
    </source>
</evidence>